<comment type="caution">
    <text evidence="2">The sequence shown here is derived from an EMBL/GenBank/DDBJ whole genome shotgun (WGS) entry which is preliminary data.</text>
</comment>
<feature type="compositionally biased region" description="Pro residues" evidence="1">
    <location>
        <begin position="50"/>
        <end position="64"/>
    </location>
</feature>
<feature type="region of interest" description="Disordered" evidence="1">
    <location>
        <begin position="49"/>
        <end position="70"/>
    </location>
</feature>
<evidence type="ECO:0000256" key="1">
    <source>
        <dbReference type="SAM" id="MobiDB-lite"/>
    </source>
</evidence>
<gene>
    <name evidence="2" type="ORF">CFP56_005697</name>
</gene>
<protein>
    <submittedName>
        <fullName evidence="2">Uncharacterized protein</fullName>
    </submittedName>
</protein>
<dbReference type="EMBL" id="PKMF04000133">
    <property type="protein sequence ID" value="KAK7847982.1"/>
    <property type="molecule type" value="Genomic_DNA"/>
</dbReference>
<evidence type="ECO:0000313" key="3">
    <source>
        <dbReference type="Proteomes" id="UP000237347"/>
    </source>
</evidence>
<proteinExistence type="predicted"/>
<dbReference type="Proteomes" id="UP000237347">
    <property type="component" value="Unassembled WGS sequence"/>
</dbReference>
<sequence>EARSGSARRLSLSITYYNFHSFLSFPFTTLLQSEDLCADPFLTFTHLPAYPTPTSPPPLPPPPISNLRSSRRRQRSLLLDPTFLILRSEGF</sequence>
<accession>A0AAW0L8K4</accession>
<evidence type="ECO:0000313" key="2">
    <source>
        <dbReference type="EMBL" id="KAK7847982.1"/>
    </source>
</evidence>
<keyword evidence="3" id="KW-1185">Reference proteome</keyword>
<dbReference type="AlphaFoldDB" id="A0AAW0L8K4"/>
<name>A0AAW0L8K4_QUESU</name>
<feature type="non-terminal residue" evidence="2">
    <location>
        <position position="1"/>
    </location>
</feature>
<reference evidence="2 3" key="1">
    <citation type="journal article" date="2018" name="Sci. Data">
        <title>The draft genome sequence of cork oak.</title>
        <authorList>
            <person name="Ramos A.M."/>
            <person name="Usie A."/>
            <person name="Barbosa P."/>
            <person name="Barros P.M."/>
            <person name="Capote T."/>
            <person name="Chaves I."/>
            <person name="Simoes F."/>
            <person name="Abreu I."/>
            <person name="Carrasquinho I."/>
            <person name="Faro C."/>
            <person name="Guimaraes J.B."/>
            <person name="Mendonca D."/>
            <person name="Nobrega F."/>
            <person name="Rodrigues L."/>
            <person name="Saibo N.J.M."/>
            <person name="Varela M.C."/>
            <person name="Egas C."/>
            <person name="Matos J."/>
            <person name="Miguel C.M."/>
            <person name="Oliveira M.M."/>
            <person name="Ricardo C.P."/>
            <person name="Goncalves S."/>
        </authorList>
    </citation>
    <scope>NUCLEOTIDE SEQUENCE [LARGE SCALE GENOMIC DNA]</scope>
    <source>
        <strain evidence="3">cv. HL8</strain>
    </source>
</reference>
<organism evidence="2 3">
    <name type="scientific">Quercus suber</name>
    <name type="common">Cork oak</name>
    <dbReference type="NCBI Taxonomy" id="58331"/>
    <lineage>
        <taxon>Eukaryota</taxon>
        <taxon>Viridiplantae</taxon>
        <taxon>Streptophyta</taxon>
        <taxon>Embryophyta</taxon>
        <taxon>Tracheophyta</taxon>
        <taxon>Spermatophyta</taxon>
        <taxon>Magnoliopsida</taxon>
        <taxon>eudicotyledons</taxon>
        <taxon>Gunneridae</taxon>
        <taxon>Pentapetalae</taxon>
        <taxon>rosids</taxon>
        <taxon>fabids</taxon>
        <taxon>Fagales</taxon>
        <taxon>Fagaceae</taxon>
        <taxon>Quercus</taxon>
    </lineage>
</organism>